<evidence type="ECO:0000313" key="2">
    <source>
        <dbReference type="EMBL" id="SDS75437.1"/>
    </source>
</evidence>
<name>A0A1H1USI4_9PSED</name>
<sequence length="179" mass="20278">MKNIKINKENNHCKPHDLDLAITEFINRGGTIEMASKKEPDTHHAPTPTPSEKTLQTAEEYTRKVELLKDLITKGAGISALQYSLKMNKDEIKRMAREQGLKIAHRRPLCPARKYRNTPPAPGSPQDDDVIAGHAMHYAALGYTAQEIAQTLELSVRQVWELAKNYRFELGHQHQESTD</sequence>
<dbReference type="RefSeq" id="WP_090205475.1">
    <property type="nucleotide sequence ID" value="NZ_LT629777.1"/>
</dbReference>
<dbReference type="EMBL" id="LT629777">
    <property type="protein sequence ID" value="SDS75437.1"/>
    <property type="molecule type" value="Genomic_DNA"/>
</dbReference>
<dbReference type="AlphaFoldDB" id="A0A1H1USI4"/>
<gene>
    <name evidence="2" type="ORF">SAMN05216598_2648</name>
</gene>
<protein>
    <submittedName>
        <fullName evidence="2">Uncharacterized protein</fullName>
    </submittedName>
</protein>
<feature type="region of interest" description="Disordered" evidence="1">
    <location>
        <begin position="35"/>
        <end position="55"/>
    </location>
</feature>
<reference evidence="3" key="1">
    <citation type="submission" date="2016-10" db="EMBL/GenBank/DDBJ databases">
        <authorList>
            <person name="Varghese N."/>
            <person name="Submissions S."/>
        </authorList>
    </citation>
    <scope>NUCLEOTIDE SEQUENCE [LARGE SCALE GENOMIC DNA]</scope>
    <source>
        <strain evidence="3">ATCC 23835</strain>
    </source>
</reference>
<proteinExistence type="predicted"/>
<evidence type="ECO:0000256" key="1">
    <source>
        <dbReference type="SAM" id="MobiDB-lite"/>
    </source>
</evidence>
<feature type="compositionally biased region" description="Basic and acidic residues" evidence="1">
    <location>
        <begin position="35"/>
        <end position="44"/>
    </location>
</feature>
<keyword evidence="3" id="KW-1185">Reference proteome</keyword>
<organism evidence="2 3">
    <name type="scientific">Pseudomonas asplenii</name>
    <dbReference type="NCBI Taxonomy" id="53407"/>
    <lineage>
        <taxon>Bacteria</taxon>
        <taxon>Pseudomonadati</taxon>
        <taxon>Pseudomonadota</taxon>
        <taxon>Gammaproteobacteria</taxon>
        <taxon>Pseudomonadales</taxon>
        <taxon>Pseudomonadaceae</taxon>
        <taxon>Pseudomonas</taxon>
    </lineage>
</organism>
<evidence type="ECO:0000313" key="3">
    <source>
        <dbReference type="Proteomes" id="UP000199524"/>
    </source>
</evidence>
<dbReference type="GeneID" id="300207621"/>
<dbReference type="Proteomes" id="UP000199524">
    <property type="component" value="Chromosome I"/>
</dbReference>
<accession>A0A1H1USI4</accession>